<gene>
    <name evidence="2" type="ORF">HC026_11680</name>
</gene>
<proteinExistence type="predicted"/>
<dbReference type="EMBL" id="JAAXLJ010000030">
    <property type="protein sequence ID" value="NLR19549.1"/>
    <property type="molecule type" value="Genomic_DNA"/>
</dbReference>
<name>A0ABX1L0Z6_9LACO</name>
<keyword evidence="3" id="KW-1185">Reference proteome</keyword>
<dbReference type="RefSeq" id="WP_168926098.1">
    <property type="nucleotide sequence ID" value="NZ_JAAXLJ010000030.1"/>
</dbReference>
<reference evidence="2 3" key="1">
    <citation type="submission" date="2020-04" db="EMBL/GenBank/DDBJ databases">
        <title>A novel species of genus Lactobacillus that was isolated from fermented food Zha-chili.</title>
        <authorList>
            <person name="Zhang Z."/>
        </authorList>
    </citation>
    <scope>NUCLEOTIDE SEQUENCE [LARGE SCALE GENOMIC DNA]</scope>
    <source>
        <strain evidence="3">HBUAS51383</strain>
    </source>
</reference>
<dbReference type="Proteomes" id="UP000763447">
    <property type="component" value="Unassembled WGS sequence"/>
</dbReference>
<dbReference type="InterPro" id="IPR018770">
    <property type="entry name" value="ChloroindolylP_hydrolase"/>
</dbReference>
<protein>
    <recommendedName>
        <fullName evidence="4">5-bromo-4-chloroindolyl phosphate hydrolase</fullName>
    </recommendedName>
</protein>
<keyword evidence="1" id="KW-1133">Transmembrane helix</keyword>
<comment type="caution">
    <text evidence="2">The sequence shown here is derived from an EMBL/GenBank/DDBJ whole genome shotgun (WGS) entry which is preliminary data.</text>
</comment>
<feature type="transmembrane region" description="Helical" evidence="1">
    <location>
        <begin position="12"/>
        <end position="41"/>
    </location>
</feature>
<evidence type="ECO:0000313" key="2">
    <source>
        <dbReference type="EMBL" id="NLR19549.1"/>
    </source>
</evidence>
<organism evidence="2 3">
    <name type="scientific">Secundilactobacillus angelensis</name>
    <dbReference type="NCBI Taxonomy" id="2722706"/>
    <lineage>
        <taxon>Bacteria</taxon>
        <taxon>Bacillati</taxon>
        <taxon>Bacillota</taxon>
        <taxon>Bacilli</taxon>
        <taxon>Lactobacillales</taxon>
        <taxon>Lactobacillaceae</taxon>
        <taxon>Secundilactobacillus</taxon>
    </lineage>
</organism>
<evidence type="ECO:0008006" key="4">
    <source>
        <dbReference type="Google" id="ProtNLM"/>
    </source>
</evidence>
<dbReference type="Pfam" id="PF10112">
    <property type="entry name" value="Halogen_Hydrol"/>
    <property type="match status" value="1"/>
</dbReference>
<accession>A0ABX1L0Z6</accession>
<evidence type="ECO:0000313" key="3">
    <source>
        <dbReference type="Proteomes" id="UP000763447"/>
    </source>
</evidence>
<keyword evidence="1" id="KW-0472">Membrane</keyword>
<evidence type="ECO:0000256" key="1">
    <source>
        <dbReference type="SAM" id="Phobius"/>
    </source>
</evidence>
<feature type="transmembrane region" description="Helical" evidence="1">
    <location>
        <begin position="53"/>
        <end position="76"/>
    </location>
</feature>
<keyword evidence="1" id="KW-0812">Transmembrane</keyword>
<sequence>MELLLQYRTRWMGVLLTLATFAILLIFHRSGNSVFGLYLLLAVPLQFCFSARWLWGAIIPAIILALMLMIVTFQLATGFTDLYVAAYGLMPVLLFITVLINVGVNSWHRVKLRQFAKQVNESGMTETLYISDNELTKSGLDNSERTFFKREVRNAYHQLEYLREIRREVIKYIPTYDSDLRFIEQTFQELLSAPRQLLNISDFMYNDLPDYVALSQGLVRVNNNLVSSENTQQAVQKAQAKLSKLSDKLQHDYVLITTHEVDELNSRAGE</sequence>
<feature type="transmembrane region" description="Helical" evidence="1">
    <location>
        <begin position="82"/>
        <end position="104"/>
    </location>
</feature>